<dbReference type="EMBL" id="JBBWWQ010000003">
    <property type="protein sequence ID" value="KAK8951367.1"/>
    <property type="molecule type" value="Genomic_DNA"/>
</dbReference>
<sequence length="468" mass="54712">MKKAKSGFDVTIEARSSVELARKFRQVKQEKADIYHRKLRERKGKNIQIIDEPNGRNELHKIDGSLHQEDVEVVEPKKRIAKDPHPKKHQPEEPASIVQHSNQHQAKQPSMKVNQIQPSLKVNKKLPPSRKLVFEHNERDELLRVDGALNHEDVEVIEPNKEIAKGRLPKKLQPEEPASIIQHSNQHQAQHVKTNKRCPSMLIDDFVGVFEISHKGINQHDQIQPPIKVNLPPSKEIREEHSGRNESLLRVDEFLNQEDVEVAERNKEIGARIKRTRGETMCKNIHARTLEERKEVTLNEHGQPIGPTDRVVSDLSLFLGTLARNSVFCPLIYTSWASMPKENLERVWNYTKSKFILQDDAKNWVKFTVRDAWRRYKHIIKKNHFLKYSNMTDRIKNRPIKMSESQFKKLCMFWSSETIQSISKRNTQSRATQKWRHRMGPKTFAIIRERMALVKSHIMFFFNIGCVN</sequence>
<feature type="region of interest" description="Disordered" evidence="1">
    <location>
        <begin position="75"/>
        <end position="115"/>
    </location>
</feature>
<accession>A0AAP0BUT5</accession>
<dbReference type="Proteomes" id="UP001418222">
    <property type="component" value="Unassembled WGS sequence"/>
</dbReference>
<organism evidence="2 3">
    <name type="scientific">Platanthera zijinensis</name>
    <dbReference type="NCBI Taxonomy" id="2320716"/>
    <lineage>
        <taxon>Eukaryota</taxon>
        <taxon>Viridiplantae</taxon>
        <taxon>Streptophyta</taxon>
        <taxon>Embryophyta</taxon>
        <taxon>Tracheophyta</taxon>
        <taxon>Spermatophyta</taxon>
        <taxon>Magnoliopsida</taxon>
        <taxon>Liliopsida</taxon>
        <taxon>Asparagales</taxon>
        <taxon>Orchidaceae</taxon>
        <taxon>Orchidoideae</taxon>
        <taxon>Orchideae</taxon>
        <taxon>Orchidinae</taxon>
        <taxon>Platanthera</taxon>
    </lineage>
</organism>
<keyword evidence="3" id="KW-1185">Reference proteome</keyword>
<feature type="compositionally biased region" description="Basic and acidic residues" evidence="1">
    <location>
        <begin position="75"/>
        <end position="92"/>
    </location>
</feature>
<proteinExistence type="predicted"/>
<feature type="compositionally biased region" description="Polar residues" evidence="1">
    <location>
        <begin position="98"/>
        <end position="115"/>
    </location>
</feature>
<dbReference type="PANTHER" id="PTHR33144">
    <property type="entry name" value="OS10G0409366 PROTEIN-RELATED"/>
    <property type="match status" value="1"/>
</dbReference>
<gene>
    <name evidence="2" type="ORF">KSP39_PZI004215</name>
</gene>
<comment type="caution">
    <text evidence="2">The sequence shown here is derived from an EMBL/GenBank/DDBJ whole genome shotgun (WGS) entry which is preliminary data.</text>
</comment>
<evidence type="ECO:0000256" key="1">
    <source>
        <dbReference type="SAM" id="MobiDB-lite"/>
    </source>
</evidence>
<evidence type="ECO:0000313" key="2">
    <source>
        <dbReference type="EMBL" id="KAK8951367.1"/>
    </source>
</evidence>
<dbReference type="AlphaFoldDB" id="A0AAP0BUT5"/>
<evidence type="ECO:0008006" key="4">
    <source>
        <dbReference type="Google" id="ProtNLM"/>
    </source>
</evidence>
<protein>
    <recommendedName>
        <fullName evidence="4">Transposase</fullName>
    </recommendedName>
</protein>
<dbReference type="Pfam" id="PF03004">
    <property type="entry name" value="Transposase_24"/>
    <property type="match status" value="1"/>
</dbReference>
<evidence type="ECO:0000313" key="3">
    <source>
        <dbReference type="Proteomes" id="UP001418222"/>
    </source>
</evidence>
<dbReference type="InterPro" id="IPR004252">
    <property type="entry name" value="Probable_transposase_24"/>
</dbReference>
<reference evidence="2 3" key="1">
    <citation type="journal article" date="2022" name="Nat. Plants">
        <title>Genomes of leafy and leafless Platanthera orchids illuminate the evolution of mycoheterotrophy.</title>
        <authorList>
            <person name="Li M.H."/>
            <person name="Liu K.W."/>
            <person name="Li Z."/>
            <person name="Lu H.C."/>
            <person name="Ye Q.L."/>
            <person name="Zhang D."/>
            <person name="Wang J.Y."/>
            <person name="Li Y.F."/>
            <person name="Zhong Z.M."/>
            <person name="Liu X."/>
            <person name="Yu X."/>
            <person name="Liu D.K."/>
            <person name="Tu X.D."/>
            <person name="Liu B."/>
            <person name="Hao Y."/>
            <person name="Liao X.Y."/>
            <person name="Jiang Y.T."/>
            <person name="Sun W.H."/>
            <person name="Chen J."/>
            <person name="Chen Y.Q."/>
            <person name="Ai Y."/>
            <person name="Zhai J.W."/>
            <person name="Wu S.S."/>
            <person name="Zhou Z."/>
            <person name="Hsiao Y.Y."/>
            <person name="Wu W.L."/>
            <person name="Chen Y.Y."/>
            <person name="Lin Y.F."/>
            <person name="Hsu J.L."/>
            <person name="Li C.Y."/>
            <person name="Wang Z.W."/>
            <person name="Zhao X."/>
            <person name="Zhong W.Y."/>
            <person name="Ma X.K."/>
            <person name="Ma L."/>
            <person name="Huang J."/>
            <person name="Chen G.Z."/>
            <person name="Huang M.Z."/>
            <person name="Huang L."/>
            <person name="Peng D.H."/>
            <person name="Luo Y.B."/>
            <person name="Zou S.Q."/>
            <person name="Chen S.P."/>
            <person name="Lan S."/>
            <person name="Tsai W.C."/>
            <person name="Van de Peer Y."/>
            <person name="Liu Z.J."/>
        </authorList>
    </citation>
    <scope>NUCLEOTIDE SEQUENCE [LARGE SCALE GENOMIC DNA]</scope>
    <source>
        <strain evidence="2">Lor287</strain>
    </source>
</reference>
<dbReference type="PANTHER" id="PTHR33144:SF16">
    <property type="entry name" value="OS02G0129000 PROTEIN"/>
    <property type="match status" value="1"/>
</dbReference>
<name>A0AAP0BUT5_9ASPA</name>